<organism evidence="1 2">
    <name type="scientific">Aromia moschata</name>
    <dbReference type="NCBI Taxonomy" id="1265417"/>
    <lineage>
        <taxon>Eukaryota</taxon>
        <taxon>Metazoa</taxon>
        <taxon>Ecdysozoa</taxon>
        <taxon>Arthropoda</taxon>
        <taxon>Hexapoda</taxon>
        <taxon>Insecta</taxon>
        <taxon>Pterygota</taxon>
        <taxon>Neoptera</taxon>
        <taxon>Endopterygota</taxon>
        <taxon>Coleoptera</taxon>
        <taxon>Polyphaga</taxon>
        <taxon>Cucujiformia</taxon>
        <taxon>Chrysomeloidea</taxon>
        <taxon>Cerambycidae</taxon>
        <taxon>Cerambycinae</taxon>
        <taxon>Callichromatini</taxon>
        <taxon>Aromia</taxon>
    </lineage>
</organism>
<reference evidence="1" key="1">
    <citation type="journal article" date="2023" name="Insect Mol. Biol.">
        <title>Genome sequencing provides insights into the evolution of gene families encoding plant cell wall-degrading enzymes in longhorned beetles.</title>
        <authorList>
            <person name="Shin N.R."/>
            <person name="Okamura Y."/>
            <person name="Kirsch R."/>
            <person name="Pauchet Y."/>
        </authorList>
    </citation>
    <scope>NUCLEOTIDE SEQUENCE</scope>
    <source>
        <strain evidence="1">AMC_N1</strain>
    </source>
</reference>
<dbReference type="Proteomes" id="UP001162162">
    <property type="component" value="Unassembled WGS sequence"/>
</dbReference>
<sequence length="78" mass="8443">MPVPFGHRGKINNLVPEHIILDVINTTASFECISLSFHPFGVALTVGSTEGHLIIMNSETGVLVNSIRNNILCSTKLL</sequence>
<keyword evidence="2" id="KW-1185">Reference proteome</keyword>
<comment type="caution">
    <text evidence="1">The sequence shown here is derived from an EMBL/GenBank/DDBJ whole genome shotgun (WGS) entry which is preliminary data.</text>
</comment>
<gene>
    <name evidence="1" type="ORF">NQ318_017991</name>
</gene>
<protein>
    <submittedName>
        <fullName evidence="1">Uncharacterized protein</fullName>
    </submittedName>
</protein>
<proteinExistence type="predicted"/>
<name>A0AAV8YB70_9CUCU</name>
<accession>A0AAV8YB70</accession>
<evidence type="ECO:0000313" key="2">
    <source>
        <dbReference type="Proteomes" id="UP001162162"/>
    </source>
</evidence>
<evidence type="ECO:0000313" key="1">
    <source>
        <dbReference type="EMBL" id="KAJ8947730.1"/>
    </source>
</evidence>
<dbReference type="AlphaFoldDB" id="A0AAV8YB70"/>
<dbReference type="EMBL" id="JAPWTK010000154">
    <property type="protein sequence ID" value="KAJ8947730.1"/>
    <property type="molecule type" value="Genomic_DNA"/>
</dbReference>